<sequence>MFNFHFDTVAGLLVVLIILGVISHNSAITISACILLIMQQTALAAALPWVTRHGLHIGIIILTIGVLSPLVSGKILLPELKELLTNWELLTAIAVGVFVAWLGGKGVSLMTLQPTLVAGLMIGTVIGVAFFKGIPVGPLIAAGILALCLDIIR</sequence>
<feature type="transmembrane region" description="Helical" evidence="5">
    <location>
        <begin position="12"/>
        <end position="37"/>
    </location>
</feature>
<feature type="transmembrane region" description="Helical" evidence="5">
    <location>
        <begin position="57"/>
        <end position="77"/>
    </location>
</feature>
<gene>
    <name evidence="6" type="ORF">F9B74_01430</name>
</gene>
<comment type="subcellular location">
    <subcellularLocation>
        <location evidence="5">Cell membrane</location>
        <topology evidence="5">Multi-pass membrane protein</topology>
    </subcellularLocation>
</comment>
<organism evidence="6 7">
    <name type="scientific">Pelistega ratti</name>
    <dbReference type="NCBI Taxonomy" id="2652177"/>
    <lineage>
        <taxon>Bacteria</taxon>
        <taxon>Pseudomonadati</taxon>
        <taxon>Pseudomonadota</taxon>
        <taxon>Betaproteobacteria</taxon>
        <taxon>Burkholderiales</taxon>
        <taxon>Alcaligenaceae</taxon>
        <taxon>Pelistega</taxon>
    </lineage>
</organism>
<evidence type="ECO:0000313" key="6">
    <source>
        <dbReference type="EMBL" id="NEN74992.1"/>
    </source>
</evidence>
<keyword evidence="3 5" id="KW-1133">Transmembrane helix</keyword>
<feature type="transmembrane region" description="Helical" evidence="5">
    <location>
        <begin position="84"/>
        <end position="104"/>
    </location>
</feature>
<dbReference type="RefSeq" id="WP_163763760.1">
    <property type="nucleotide sequence ID" value="NZ_JAAGYR010000002.1"/>
</dbReference>
<evidence type="ECO:0000256" key="1">
    <source>
        <dbReference type="ARBA" id="ARBA00022475"/>
    </source>
</evidence>
<accession>A0A6L9Y3K5</accession>
<dbReference type="AlphaFoldDB" id="A0A6L9Y3K5"/>
<dbReference type="GO" id="GO:0005886">
    <property type="term" value="C:plasma membrane"/>
    <property type="evidence" value="ECO:0007669"/>
    <property type="project" value="UniProtKB-SubCell"/>
</dbReference>
<feature type="transmembrane region" description="Helical" evidence="5">
    <location>
        <begin position="116"/>
        <end position="149"/>
    </location>
</feature>
<keyword evidence="2 5" id="KW-0812">Transmembrane</keyword>
<evidence type="ECO:0000256" key="3">
    <source>
        <dbReference type="ARBA" id="ARBA00022989"/>
    </source>
</evidence>
<keyword evidence="4 5" id="KW-0472">Membrane</keyword>
<evidence type="ECO:0000313" key="7">
    <source>
        <dbReference type="Proteomes" id="UP000477651"/>
    </source>
</evidence>
<dbReference type="EMBL" id="JAAGYR010000002">
    <property type="protein sequence ID" value="NEN74992.1"/>
    <property type="molecule type" value="Genomic_DNA"/>
</dbReference>
<name>A0A6L9Y3K5_9BURK</name>
<comment type="caution">
    <text evidence="6">The sequence shown here is derived from an EMBL/GenBank/DDBJ whole genome shotgun (WGS) entry which is preliminary data.</text>
</comment>
<proteinExistence type="inferred from homology"/>
<evidence type="ECO:0000256" key="2">
    <source>
        <dbReference type="ARBA" id="ARBA00022692"/>
    </source>
</evidence>
<keyword evidence="1 5" id="KW-1003">Cell membrane</keyword>
<dbReference type="InterPro" id="IPR007382">
    <property type="entry name" value="UPF0756_TM"/>
</dbReference>
<dbReference type="PANTHER" id="PTHR38452:SF1">
    <property type="entry name" value="UPF0756 MEMBRANE PROTEIN YEAL"/>
    <property type="match status" value="1"/>
</dbReference>
<dbReference type="HAMAP" id="MF_01874">
    <property type="entry name" value="UPF0756"/>
    <property type="match status" value="1"/>
</dbReference>
<reference evidence="6 7" key="1">
    <citation type="submission" date="2020-02" db="EMBL/GenBank/DDBJ databases">
        <title>Pelistega sp. NLN82 were isolated from wild rodents of the Hainan Island.</title>
        <authorList>
            <person name="Niu N."/>
            <person name="Zhou J."/>
        </authorList>
    </citation>
    <scope>NUCLEOTIDE SEQUENCE [LARGE SCALE GENOMIC DNA]</scope>
    <source>
        <strain evidence="6 7">NLN82</strain>
    </source>
</reference>
<keyword evidence="7" id="KW-1185">Reference proteome</keyword>
<dbReference type="PANTHER" id="PTHR38452">
    <property type="entry name" value="UPF0756 MEMBRANE PROTEIN YEAL"/>
    <property type="match status" value="1"/>
</dbReference>
<protein>
    <recommendedName>
        <fullName evidence="5">UPF0756 membrane protein F9B74_01430</fullName>
    </recommendedName>
</protein>
<evidence type="ECO:0000256" key="4">
    <source>
        <dbReference type="ARBA" id="ARBA00023136"/>
    </source>
</evidence>
<dbReference type="Pfam" id="PF04284">
    <property type="entry name" value="DUF441"/>
    <property type="match status" value="1"/>
</dbReference>
<dbReference type="Proteomes" id="UP000477651">
    <property type="component" value="Unassembled WGS sequence"/>
</dbReference>
<evidence type="ECO:0000256" key="5">
    <source>
        <dbReference type="HAMAP-Rule" id="MF_01874"/>
    </source>
</evidence>
<comment type="similarity">
    <text evidence="5">Belongs to the UPF0756 family.</text>
</comment>